<dbReference type="Proteomes" id="UP000232722">
    <property type="component" value="Unassembled WGS sequence"/>
</dbReference>
<dbReference type="Proteomes" id="UP000232688">
    <property type="component" value="Unassembled WGS sequence"/>
</dbReference>
<dbReference type="EMBL" id="LLXI01000287">
    <property type="protein sequence ID" value="PKY43937.1"/>
    <property type="molecule type" value="Genomic_DNA"/>
</dbReference>
<dbReference type="Proteomes" id="UP000234323">
    <property type="component" value="Unassembled WGS sequence"/>
</dbReference>
<name>A0A2I1EFS1_9GLOM</name>
<dbReference type="AlphaFoldDB" id="A0A2I1EFS1"/>
<organism evidence="5 9">
    <name type="scientific">Rhizophagus irregularis</name>
    <dbReference type="NCBI Taxonomy" id="588596"/>
    <lineage>
        <taxon>Eukaryota</taxon>
        <taxon>Fungi</taxon>
        <taxon>Fungi incertae sedis</taxon>
        <taxon>Mucoromycota</taxon>
        <taxon>Glomeromycotina</taxon>
        <taxon>Glomeromycetes</taxon>
        <taxon>Glomerales</taxon>
        <taxon>Glomeraceae</taxon>
        <taxon>Rhizophagus</taxon>
    </lineage>
</organism>
<dbReference type="VEuPathDB" id="FungiDB:RhiirA1_413727"/>
<gene>
    <name evidence="4" type="ORF">RhiirA1_413727</name>
    <name evidence="6" type="ORF">RhiirA4_399327</name>
    <name evidence="3" type="ORF">RhiirA5_352836</name>
    <name evidence="5" type="ORF">RhiirC2_736278</name>
</gene>
<dbReference type="EMBL" id="LLXL01000234">
    <property type="protein sequence ID" value="PKK75582.1"/>
    <property type="molecule type" value="Genomic_DNA"/>
</dbReference>
<dbReference type="EMBL" id="LLXH01000195">
    <property type="protein sequence ID" value="PKC70922.1"/>
    <property type="molecule type" value="Genomic_DNA"/>
</dbReference>
<comment type="caution">
    <text evidence="5">The sequence shown here is derived from an EMBL/GenBank/DDBJ whole genome shotgun (WGS) entry which is preliminary data.</text>
</comment>
<evidence type="ECO:0000313" key="9">
    <source>
        <dbReference type="Proteomes" id="UP000233469"/>
    </source>
</evidence>
<dbReference type="EMBL" id="LLXJ01000244">
    <property type="protein sequence ID" value="PKC12531.1"/>
    <property type="molecule type" value="Genomic_DNA"/>
</dbReference>
<protein>
    <recommendedName>
        <fullName evidence="2">HMG box domain-containing protein</fullName>
    </recommendedName>
</protein>
<evidence type="ECO:0000313" key="10">
    <source>
        <dbReference type="Proteomes" id="UP000234323"/>
    </source>
</evidence>
<reference evidence="3 8" key="2">
    <citation type="submission" date="2017-09" db="EMBL/GenBank/DDBJ databases">
        <title>Extensive intraspecific genome diversity in a model arbuscular mycorrhizal fungus.</title>
        <authorList>
            <person name="Chen E.C."/>
            <person name="Morin E."/>
            <person name="Beaudet D."/>
            <person name="Noel J."/>
            <person name="Ndikumana S."/>
            <person name="Charron P."/>
            <person name="St-Onge C."/>
            <person name="Giorgi J."/>
            <person name="Grigoriev I.V."/>
            <person name="Roux C."/>
            <person name="Martin F.M."/>
            <person name="Corradi N."/>
        </authorList>
    </citation>
    <scope>NUCLEOTIDE SEQUENCE [LARGE SCALE GENOMIC DNA]</scope>
    <source>
        <strain evidence="3 8">A5</strain>
    </source>
</reference>
<dbReference type="OrthoDB" id="6247875at2759"/>
<evidence type="ECO:0000313" key="6">
    <source>
        <dbReference type="EMBL" id="PKY43937.1"/>
    </source>
</evidence>
<keyword evidence="10" id="KW-1185">Reference proteome</keyword>
<evidence type="ECO:0000313" key="4">
    <source>
        <dbReference type="EMBL" id="PKC70922.1"/>
    </source>
</evidence>
<dbReference type="SUPFAM" id="SSF47095">
    <property type="entry name" value="HMG-box"/>
    <property type="match status" value="1"/>
</dbReference>
<reference evidence="7 9" key="3">
    <citation type="submission" date="2017-10" db="EMBL/GenBank/DDBJ databases">
        <title>Extensive intraspecific genome diversity in a model arbuscular mycorrhizal fungus.</title>
        <authorList>
            <person name="Chen E.C.H."/>
            <person name="Morin E."/>
            <person name="Baudet D."/>
            <person name="Noel J."/>
            <person name="Ndikumana S."/>
            <person name="Charron P."/>
            <person name="St-Onge C."/>
            <person name="Giorgi J."/>
            <person name="Grigoriev I.V."/>
            <person name="Roux C."/>
            <person name="Martin F.M."/>
            <person name="Corradi N."/>
        </authorList>
    </citation>
    <scope>NUCLEOTIDE SEQUENCE [LARGE SCALE GENOMIC DNA]</scope>
    <source>
        <strain evidence="4 7">A1</strain>
        <strain evidence="5 9">C2</strain>
    </source>
</reference>
<sequence>MAKIELPFPPTITATDIVNRRKPSKIKSKSPNAFLIYRKAFLDQLSNSKHNLKMTDVSKLVSTYWKNEPENVKEEYRKIAAQV</sequence>
<keyword evidence="1" id="KW-0539">Nucleus</keyword>
<dbReference type="PROSITE" id="PS50118">
    <property type="entry name" value="HMG_BOX_2"/>
    <property type="match status" value="1"/>
</dbReference>
<accession>A0A2I1EFS1</accession>
<dbReference type="Proteomes" id="UP000233469">
    <property type="component" value="Unassembled WGS sequence"/>
</dbReference>
<evidence type="ECO:0000259" key="2">
    <source>
        <dbReference type="PROSITE" id="PS50118"/>
    </source>
</evidence>
<reference evidence="8 9" key="1">
    <citation type="submission" date="2016-04" db="EMBL/GenBank/DDBJ databases">
        <title>Genome analyses suggest a sexual origin of heterokaryosis in a supposedly ancient asexual fungus.</title>
        <authorList>
            <person name="Ropars J."/>
            <person name="Sedzielewska K."/>
            <person name="Noel J."/>
            <person name="Charron P."/>
            <person name="Farinelli L."/>
            <person name="Marton T."/>
            <person name="Kruger M."/>
            <person name="Pelin A."/>
            <person name="Brachmann A."/>
            <person name="Corradi N."/>
        </authorList>
    </citation>
    <scope>NUCLEOTIDE SEQUENCE [LARGE SCALE GENOMIC DNA]</scope>
    <source>
        <strain evidence="6 10">A4</strain>
        <strain evidence="3 8">A5</strain>
        <strain evidence="5 9">C2</strain>
    </source>
</reference>
<dbReference type="Pfam" id="PF00505">
    <property type="entry name" value="HMG_box"/>
    <property type="match status" value="1"/>
</dbReference>
<keyword evidence="1" id="KW-0238">DNA-binding</keyword>
<evidence type="ECO:0000313" key="7">
    <source>
        <dbReference type="Proteomes" id="UP000232688"/>
    </source>
</evidence>
<dbReference type="Gene3D" id="1.10.30.10">
    <property type="entry name" value="High mobility group box domain"/>
    <property type="match status" value="1"/>
</dbReference>
<dbReference type="InterPro" id="IPR036910">
    <property type="entry name" value="HMG_box_dom_sf"/>
</dbReference>
<proteinExistence type="predicted"/>
<feature type="non-terminal residue" evidence="5">
    <location>
        <position position="83"/>
    </location>
</feature>
<dbReference type="InterPro" id="IPR009071">
    <property type="entry name" value="HMG_box_dom"/>
</dbReference>
<evidence type="ECO:0000313" key="8">
    <source>
        <dbReference type="Proteomes" id="UP000232722"/>
    </source>
</evidence>
<feature type="domain" description="HMG box" evidence="2">
    <location>
        <begin position="27"/>
        <end position="83"/>
    </location>
</feature>
<dbReference type="GO" id="GO:0005634">
    <property type="term" value="C:nucleus"/>
    <property type="evidence" value="ECO:0007669"/>
    <property type="project" value="UniProtKB-UniRule"/>
</dbReference>
<evidence type="ECO:0000313" key="3">
    <source>
        <dbReference type="EMBL" id="PKC12531.1"/>
    </source>
</evidence>
<dbReference type="GO" id="GO:0003677">
    <property type="term" value="F:DNA binding"/>
    <property type="evidence" value="ECO:0007669"/>
    <property type="project" value="UniProtKB-UniRule"/>
</dbReference>
<reference evidence="4 7" key="4">
    <citation type="submission" date="2017-10" db="EMBL/GenBank/DDBJ databases">
        <title>Genome analyses suggest a sexual origin of heterokaryosis in a supposedly ancient asexual fungus.</title>
        <authorList>
            <person name="Corradi N."/>
            <person name="Sedzielewska K."/>
            <person name="Noel J."/>
            <person name="Charron P."/>
            <person name="Farinelli L."/>
            <person name="Marton T."/>
            <person name="Kruger M."/>
            <person name="Pelin A."/>
            <person name="Brachmann A."/>
            <person name="Corradi N."/>
        </authorList>
    </citation>
    <scope>NUCLEOTIDE SEQUENCE [LARGE SCALE GENOMIC DNA]</scope>
    <source>
        <strain evidence="4 7">A1</strain>
    </source>
</reference>
<feature type="DNA-binding region" description="HMG box" evidence="1">
    <location>
        <begin position="27"/>
        <end position="83"/>
    </location>
</feature>
<evidence type="ECO:0000256" key="1">
    <source>
        <dbReference type="PROSITE-ProRule" id="PRU00267"/>
    </source>
</evidence>
<evidence type="ECO:0000313" key="5">
    <source>
        <dbReference type="EMBL" id="PKK75582.1"/>
    </source>
</evidence>